<dbReference type="Proteomes" id="UP001596317">
    <property type="component" value="Unassembled WGS sequence"/>
</dbReference>
<evidence type="ECO:0000313" key="1">
    <source>
        <dbReference type="EMBL" id="MFC6662946.1"/>
    </source>
</evidence>
<protein>
    <submittedName>
        <fullName evidence="1">Uncharacterized protein</fullName>
    </submittedName>
</protein>
<proteinExistence type="predicted"/>
<organism evidence="1 2">
    <name type="scientific">Deinococcus multiflagellatus</name>
    <dbReference type="NCBI Taxonomy" id="1656887"/>
    <lineage>
        <taxon>Bacteria</taxon>
        <taxon>Thermotogati</taxon>
        <taxon>Deinococcota</taxon>
        <taxon>Deinococci</taxon>
        <taxon>Deinococcales</taxon>
        <taxon>Deinococcaceae</taxon>
        <taxon>Deinococcus</taxon>
    </lineage>
</organism>
<gene>
    <name evidence="1" type="ORF">ACFP90_23160</name>
</gene>
<keyword evidence="2" id="KW-1185">Reference proteome</keyword>
<reference evidence="2" key="1">
    <citation type="journal article" date="2019" name="Int. J. Syst. Evol. Microbiol.">
        <title>The Global Catalogue of Microorganisms (GCM) 10K type strain sequencing project: providing services to taxonomists for standard genome sequencing and annotation.</title>
        <authorList>
            <consortium name="The Broad Institute Genomics Platform"/>
            <consortium name="The Broad Institute Genome Sequencing Center for Infectious Disease"/>
            <person name="Wu L."/>
            <person name="Ma J."/>
        </authorList>
    </citation>
    <scope>NUCLEOTIDE SEQUENCE [LARGE SCALE GENOMIC DNA]</scope>
    <source>
        <strain evidence="2">CCUG 63830</strain>
    </source>
</reference>
<comment type="caution">
    <text evidence="1">The sequence shown here is derived from an EMBL/GenBank/DDBJ whole genome shotgun (WGS) entry which is preliminary data.</text>
</comment>
<sequence>MLLLGPWAVKLPSPATWRSFLQGLLANDQEARFAFADLDWPLCPVLWALPGGAVLVQRRARPLTEAEFAALPREAWTDLQDLVEWKRDSFGVVDGQIVAVDYG</sequence>
<evidence type="ECO:0000313" key="2">
    <source>
        <dbReference type="Proteomes" id="UP001596317"/>
    </source>
</evidence>
<name>A0ABW1ZRH4_9DEIO</name>
<dbReference type="RefSeq" id="WP_380058856.1">
    <property type="nucleotide sequence ID" value="NZ_JBHSWB010000002.1"/>
</dbReference>
<accession>A0ABW1ZRH4</accession>
<dbReference type="EMBL" id="JBHSWB010000002">
    <property type="protein sequence ID" value="MFC6662946.1"/>
    <property type="molecule type" value="Genomic_DNA"/>
</dbReference>